<organism evidence="1 2">
    <name type="scientific">Globodera rostochiensis</name>
    <name type="common">Golden nematode worm</name>
    <name type="synonym">Heterodera rostochiensis</name>
    <dbReference type="NCBI Taxonomy" id="31243"/>
    <lineage>
        <taxon>Eukaryota</taxon>
        <taxon>Metazoa</taxon>
        <taxon>Ecdysozoa</taxon>
        <taxon>Nematoda</taxon>
        <taxon>Chromadorea</taxon>
        <taxon>Rhabditida</taxon>
        <taxon>Tylenchina</taxon>
        <taxon>Tylenchomorpha</taxon>
        <taxon>Tylenchoidea</taxon>
        <taxon>Heteroderidae</taxon>
        <taxon>Heteroderinae</taxon>
        <taxon>Globodera</taxon>
    </lineage>
</organism>
<protein>
    <submittedName>
        <fullName evidence="2">Uncharacterized protein</fullName>
    </submittedName>
</protein>
<dbReference type="Proteomes" id="UP000887572">
    <property type="component" value="Unplaced"/>
</dbReference>
<accession>A0A914GX01</accession>
<evidence type="ECO:0000313" key="1">
    <source>
        <dbReference type="Proteomes" id="UP000887572"/>
    </source>
</evidence>
<sequence length="87" mass="9084">MEMVEEAKEAICGGIDRSGPDHRSLLLELGLGGDDRSSPVEMGWNGTGSVRSVISELSRAGNANRKALACGLSAAKPATARVEFRAV</sequence>
<evidence type="ECO:0000313" key="2">
    <source>
        <dbReference type="WBParaSite" id="Gr19_v10_g11944.t1"/>
    </source>
</evidence>
<reference evidence="2" key="1">
    <citation type="submission" date="2022-11" db="UniProtKB">
        <authorList>
            <consortium name="WormBaseParasite"/>
        </authorList>
    </citation>
    <scope>IDENTIFICATION</scope>
</reference>
<keyword evidence="1" id="KW-1185">Reference proteome</keyword>
<dbReference type="WBParaSite" id="Gr19_v10_g11944.t1">
    <property type="protein sequence ID" value="Gr19_v10_g11944.t1"/>
    <property type="gene ID" value="Gr19_v10_g11944"/>
</dbReference>
<name>A0A914GX01_GLORO</name>
<proteinExistence type="predicted"/>
<dbReference type="AlphaFoldDB" id="A0A914GX01"/>